<dbReference type="CDD" id="cd07090">
    <property type="entry name" value="ALDH_F9_TMBADH"/>
    <property type="match status" value="1"/>
</dbReference>
<evidence type="ECO:0000256" key="4">
    <source>
        <dbReference type="ARBA" id="ARBA00023027"/>
    </source>
</evidence>
<dbReference type="NCBIfam" id="NF009725">
    <property type="entry name" value="PRK13252.1"/>
    <property type="match status" value="1"/>
</dbReference>
<keyword evidence="5 6" id="KW-0558">Oxidation</keyword>
<feature type="active site" description="Nucleophile" evidence="6">
    <location>
        <position position="283"/>
    </location>
</feature>
<feature type="binding site" evidence="6">
    <location>
        <position position="454"/>
    </location>
    <ligand>
        <name>K(+)</name>
        <dbReference type="ChEBI" id="CHEBI:29103"/>
        <label>2</label>
    </ligand>
</feature>
<feature type="active site" description="Charge relay system" evidence="6">
    <location>
        <position position="161"/>
    </location>
</feature>
<feature type="binding site" evidence="6">
    <location>
        <position position="457"/>
    </location>
    <ligand>
        <name>K(+)</name>
        <dbReference type="ChEBI" id="CHEBI:29103"/>
        <label>2</label>
    </ligand>
</feature>
<evidence type="ECO:0000256" key="3">
    <source>
        <dbReference type="ARBA" id="ARBA00023002"/>
    </source>
</evidence>
<protein>
    <recommendedName>
        <fullName evidence="6">Betaine aldehyde dehydrogenase</fullName>
        <shortName evidence="6">BADH</shortName>
        <ecNumber evidence="6">1.2.1.8</ecNumber>
    </recommendedName>
</protein>
<evidence type="ECO:0000256" key="7">
    <source>
        <dbReference type="PROSITE-ProRule" id="PRU10007"/>
    </source>
</evidence>
<evidence type="ECO:0000256" key="6">
    <source>
        <dbReference type="HAMAP-Rule" id="MF_00804"/>
    </source>
</evidence>
<reference evidence="10 11" key="1">
    <citation type="submission" date="2019-04" db="EMBL/GenBank/DDBJ databases">
        <title>Mesorhizobium composti sp. nov., isolated from compost.</title>
        <authorList>
            <person name="Lin S.-Y."/>
            <person name="Hameed A."/>
            <person name="Hsieh Y.-T."/>
            <person name="Young C.-C."/>
        </authorList>
    </citation>
    <scope>NUCLEOTIDE SEQUENCE [LARGE SCALE GENOMIC DNA]</scope>
    <source>
        <strain evidence="10 11">CC-YTH430</strain>
    </source>
</reference>
<dbReference type="PANTHER" id="PTHR11699">
    <property type="entry name" value="ALDEHYDE DEHYDROGENASE-RELATED"/>
    <property type="match status" value="1"/>
</dbReference>
<evidence type="ECO:0000256" key="1">
    <source>
        <dbReference type="ARBA" id="ARBA00022723"/>
    </source>
</evidence>
<feature type="modified residue" description="Cysteine sulfenic acid (-SOH)" evidence="6">
    <location>
        <position position="283"/>
    </location>
</feature>
<name>A0ABY2Q816_9HYPH</name>
<dbReference type="Gene3D" id="3.40.309.10">
    <property type="entry name" value="Aldehyde Dehydrogenase, Chain A, domain 2"/>
    <property type="match status" value="1"/>
</dbReference>
<sequence>MKAQPKASHHINGRYVDDEQGTALPVTYPATGEVIASLHSATRNIIELAIEAARAAQPAWARLKPVERGRILRRAADILRARNEELARLETLDTGKPMQETLVADAPSAADCLEYLGGAVAAFNGEFVDLGGPFAYTRREALGVCVGIGAWNYPIQIAGWKSAPALAMGNAMVFKPSENTPLSALALAEIYTEAGLPDGLFNVVQGYGDVGAALVEHEVTAKVSVTGSVPTGRRVLALAGSKMKHATMELGGKSPLIVFDDADIENAIGGAMLGNFYSAGQVCSNGTRVFVQKGIHDRFVERLVERVKKIRLGDPLAPDTQMGPLVNKAQHDKVVSYIGIGLEEGATLACGGGVPSLQGFEGGFFVEPTVFTGVTDSMRIAREEIFGPVMSVLSFDHEDEVIERANATEFGLAAGVFTRDLPRAHRVISELQAGTCWINAYNLTPVEIPFGGTKQSGIGRENSLAALEHYSQIKTVYVETGDVASPIEQRPRCNPDRRSGR</sequence>
<keyword evidence="4 6" id="KW-0520">NAD</keyword>
<comment type="caution">
    <text evidence="10">The sequence shown here is derived from an EMBL/GenBank/DDBJ whole genome shotgun (WGS) entry which is preliminary data.</text>
</comment>
<dbReference type="InterPro" id="IPR015590">
    <property type="entry name" value="Aldehyde_DH_dom"/>
</dbReference>
<dbReference type="HAMAP" id="MF_00804">
    <property type="entry name" value="BADH"/>
    <property type="match status" value="1"/>
</dbReference>
<comment type="similarity">
    <text evidence="6 8">Belongs to the aldehyde dehydrogenase family.</text>
</comment>
<keyword evidence="1 6" id="KW-0479">Metal-binding</keyword>
<comment type="function">
    <text evidence="6">Involved in the biosynthesis of the osmoprotectant glycine betaine. Catalyzes the irreversible oxidation of betaine aldehyde to the corresponding acid.</text>
</comment>
<dbReference type="Gene3D" id="3.40.605.10">
    <property type="entry name" value="Aldehyde Dehydrogenase, Chain A, domain 1"/>
    <property type="match status" value="1"/>
</dbReference>
<comment type="caution">
    <text evidence="6">Lacks conserved residue(s) required for the propagation of feature annotation.</text>
</comment>
<dbReference type="InterPro" id="IPR029510">
    <property type="entry name" value="Ald_DH_CS_GLU"/>
</dbReference>
<evidence type="ECO:0000313" key="11">
    <source>
        <dbReference type="Proteomes" id="UP000306441"/>
    </source>
</evidence>
<dbReference type="Proteomes" id="UP000306441">
    <property type="component" value="Unassembled WGS sequence"/>
</dbReference>
<organism evidence="10 11">
    <name type="scientific">Ollibium composti</name>
    <dbReference type="NCBI Taxonomy" id="2675109"/>
    <lineage>
        <taxon>Bacteria</taxon>
        <taxon>Pseudomonadati</taxon>
        <taxon>Pseudomonadota</taxon>
        <taxon>Alphaproteobacteria</taxon>
        <taxon>Hyphomicrobiales</taxon>
        <taxon>Phyllobacteriaceae</taxon>
        <taxon>Ollibium</taxon>
    </lineage>
</organism>
<feature type="binding site" evidence="6">
    <location>
        <position position="251"/>
    </location>
    <ligand>
        <name>NAD(+)</name>
        <dbReference type="ChEBI" id="CHEBI:57540"/>
    </ligand>
</feature>
<evidence type="ECO:0000313" key="10">
    <source>
        <dbReference type="EMBL" id="THF56633.1"/>
    </source>
</evidence>
<dbReference type="InterPro" id="IPR016163">
    <property type="entry name" value="Ald_DH_C"/>
</dbReference>
<dbReference type="EC" id="1.2.1.8" evidence="6"/>
<dbReference type="GO" id="GO:0008802">
    <property type="term" value="F:betaine-aldehyde dehydrogenase (NAD+) activity"/>
    <property type="evidence" value="ECO:0007669"/>
    <property type="project" value="UniProtKB-EC"/>
</dbReference>
<evidence type="ECO:0000256" key="8">
    <source>
        <dbReference type="RuleBase" id="RU003345"/>
    </source>
</evidence>
<dbReference type="InterPro" id="IPR011264">
    <property type="entry name" value="BADH"/>
</dbReference>
<feature type="domain" description="Aldehyde dehydrogenase" evidence="9">
    <location>
        <begin position="15"/>
        <end position="476"/>
    </location>
</feature>
<evidence type="ECO:0000256" key="5">
    <source>
        <dbReference type="ARBA" id="ARBA00023097"/>
    </source>
</evidence>
<feature type="binding site" evidence="6">
    <location>
        <position position="384"/>
    </location>
    <ligand>
        <name>NAD(+)</name>
        <dbReference type="ChEBI" id="CHEBI:57540"/>
    </ligand>
</feature>
<dbReference type="PROSITE" id="PS00687">
    <property type="entry name" value="ALDEHYDE_DEHYDR_GLU"/>
    <property type="match status" value="1"/>
</dbReference>
<keyword evidence="2 6" id="KW-0630">Potassium</keyword>
<dbReference type="SUPFAM" id="SSF53720">
    <property type="entry name" value="ALDH-like"/>
    <property type="match status" value="1"/>
</dbReference>
<keyword evidence="6" id="KW-0521">NADP</keyword>
<comment type="pathway">
    <text evidence="6">Amine and polyamine biosynthesis; betaine biosynthesis via choline pathway; betaine from betaine aldehyde: step 1/1.</text>
</comment>
<comment type="subunit">
    <text evidence="6">Dimer of dimers.</text>
</comment>
<evidence type="ECO:0000259" key="9">
    <source>
        <dbReference type="Pfam" id="PF00171"/>
    </source>
</evidence>
<dbReference type="InterPro" id="IPR016162">
    <property type="entry name" value="Ald_DH_N"/>
</dbReference>
<feature type="binding site" evidence="6">
    <location>
        <begin position="175"/>
        <end position="178"/>
    </location>
    <ligand>
        <name>NAD(+)</name>
        <dbReference type="ChEBI" id="CHEBI:57540"/>
    </ligand>
</feature>
<feature type="active site" evidence="7">
    <location>
        <position position="249"/>
    </location>
</feature>
<dbReference type="InterPro" id="IPR016160">
    <property type="entry name" value="Ald_DH_CS_CYS"/>
</dbReference>
<keyword evidence="11" id="KW-1185">Reference proteome</keyword>
<feature type="active site" description="Proton acceptor" evidence="6">
    <location>
        <position position="249"/>
    </location>
</feature>
<dbReference type="PROSITE" id="PS00070">
    <property type="entry name" value="ALDEHYDE_DEHYDR_CYS"/>
    <property type="match status" value="1"/>
</dbReference>
<dbReference type="InterPro" id="IPR016161">
    <property type="entry name" value="Ald_DH/histidinol_DH"/>
</dbReference>
<feature type="active site" description="Charge relay system" evidence="6">
    <location>
        <position position="461"/>
    </location>
</feature>
<feature type="binding site" description="covalent" evidence="6">
    <location>
        <position position="283"/>
    </location>
    <ligand>
        <name>NAD(+)</name>
        <dbReference type="ChEBI" id="CHEBI:57540"/>
    </ligand>
</feature>
<comment type="cofactor">
    <cofactor evidence="6">
        <name>K(+)</name>
        <dbReference type="ChEBI" id="CHEBI:29103"/>
    </cofactor>
    <text evidence="6">Binds 2 potassium ions per subunit.</text>
</comment>
<dbReference type="Pfam" id="PF00171">
    <property type="entry name" value="Aldedh"/>
    <property type="match status" value="1"/>
</dbReference>
<keyword evidence="3 6" id="KW-0560">Oxidoreductase</keyword>
<feature type="binding site" evidence="6">
    <location>
        <begin position="149"/>
        <end position="151"/>
    </location>
    <ligand>
        <name>NAD(+)</name>
        <dbReference type="ChEBI" id="CHEBI:57540"/>
    </ligand>
</feature>
<dbReference type="RefSeq" id="WP_136357865.1">
    <property type="nucleotide sequence ID" value="NZ_SSNY01000007.1"/>
</dbReference>
<comment type="catalytic activity">
    <reaction evidence="6">
        <text>betaine aldehyde + NAD(+) + H2O = glycine betaine + NADH + 2 H(+)</text>
        <dbReference type="Rhea" id="RHEA:15305"/>
        <dbReference type="ChEBI" id="CHEBI:15377"/>
        <dbReference type="ChEBI" id="CHEBI:15378"/>
        <dbReference type="ChEBI" id="CHEBI:15710"/>
        <dbReference type="ChEBI" id="CHEBI:17750"/>
        <dbReference type="ChEBI" id="CHEBI:57540"/>
        <dbReference type="ChEBI" id="CHEBI:57945"/>
        <dbReference type="EC" id="1.2.1.8"/>
    </reaction>
</comment>
<feature type="binding site" evidence="6">
    <location>
        <position position="93"/>
    </location>
    <ligand>
        <name>K(+)</name>
        <dbReference type="ChEBI" id="CHEBI:29103"/>
        <label>1</label>
    </ligand>
</feature>
<proteinExistence type="inferred from homology"/>
<dbReference type="EMBL" id="SSNY01000007">
    <property type="protein sequence ID" value="THF56633.1"/>
    <property type="molecule type" value="Genomic_DNA"/>
</dbReference>
<evidence type="ECO:0000256" key="2">
    <source>
        <dbReference type="ARBA" id="ARBA00022958"/>
    </source>
</evidence>
<gene>
    <name evidence="6 10" type="primary">betB</name>
    <name evidence="10" type="ORF">E6C48_13055</name>
</gene>
<dbReference type="NCBIfam" id="TIGR01804">
    <property type="entry name" value="BADH"/>
    <property type="match status" value="1"/>
</dbReference>
<accession>A0ABY2Q816</accession>